<protein>
    <submittedName>
        <fullName evidence="5">Glucose 1-dehydrogenase</fullName>
        <ecNumber evidence="5">1.1.1.47</ecNumber>
    </submittedName>
</protein>
<proteinExistence type="inferred from homology"/>
<evidence type="ECO:0000313" key="6">
    <source>
        <dbReference type="Proteomes" id="UP001598673"/>
    </source>
</evidence>
<dbReference type="NCBIfam" id="NF005559">
    <property type="entry name" value="PRK07231.1"/>
    <property type="match status" value="1"/>
</dbReference>
<dbReference type="InterPro" id="IPR057326">
    <property type="entry name" value="KR_dom"/>
</dbReference>
<dbReference type="InterPro" id="IPR002347">
    <property type="entry name" value="SDR_fam"/>
</dbReference>
<dbReference type="SMART" id="SM00822">
    <property type="entry name" value="PKS_KR"/>
    <property type="match status" value="1"/>
</dbReference>
<dbReference type="PANTHER" id="PTHR43477:SF1">
    <property type="entry name" value="DIHYDROANTICAPSIN 7-DEHYDROGENASE"/>
    <property type="match status" value="1"/>
</dbReference>
<reference evidence="5 6" key="1">
    <citation type="submission" date="2024-09" db="EMBL/GenBank/DDBJ databases">
        <title>The Natural Products Discovery Center: Release of the First 8490 Sequenced Strains for Exploring Actinobacteria Biosynthetic Diversity.</title>
        <authorList>
            <person name="Kalkreuter E."/>
            <person name="Kautsar S.A."/>
            <person name="Yang D."/>
            <person name="Bader C.D."/>
            <person name="Teijaro C.N."/>
            <person name="Fluegel L."/>
            <person name="Davis C.M."/>
            <person name="Simpson J.R."/>
            <person name="Lauterbach L."/>
            <person name="Steele A.D."/>
            <person name="Gui C."/>
            <person name="Meng S."/>
            <person name="Li G."/>
            <person name="Viehrig K."/>
            <person name="Ye F."/>
            <person name="Su P."/>
            <person name="Kiefer A.F."/>
            <person name="Nichols A."/>
            <person name="Cepeda A.J."/>
            <person name="Yan W."/>
            <person name="Fan B."/>
            <person name="Jiang Y."/>
            <person name="Adhikari A."/>
            <person name="Zheng C.-J."/>
            <person name="Schuster L."/>
            <person name="Cowan T.M."/>
            <person name="Smanski M.J."/>
            <person name="Chevrette M.G."/>
            <person name="De Carvalho L.P.S."/>
            <person name="Shen B."/>
        </authorList>
    </citation>
    <scope>NUCLEOTIDE SEQUENCE [LARGE SCALE GENOMIC DNA]</scope>
    <source>
        <strain evidence="5 6">NPDC060353</strain>
    </source>
</reference>
<evidence type="ECO:0000256" key="1">
    <source>
        <dbReference type="ARBA" id="ARBA00006484"/>
    </source>
</evidence>
<dbReference type="InterPro" id="IPR020904">
    <property type="entry name" value="Sc_DH/Rdtase_CS"/>
</dbReference>
<dbReference type="GO" id="GO:0047936">
    <property type="term" value="F:glucose 1-dehydrogenase [NAD(P)+] activity"/>
    <property type="evidence" value="ECO:0007669"/>
    <property type="project" value="UniProtKB-EC"/>
</dbReference>
<dbReference type="Gene3D" id="3.40.50.720">
    <property type="entry name" value="NAD(P)-binding Rossmann-like Domain"/>
    <property type="match status" value="1"/>
</dbReference>
<evidence type="ECO:0000256" key="3">
    <source>
        <dbReference type="SAM" id="MobiDB-lite"/>
    </source>
</evidence>
<feature type="region of interest" description="Disordered" evidence="3">
    <location>
        <begin position="1"/>
        <end position="23"/>
    </location>
</feature>
<dbReference type="InterPro" id="IPR051122">
    <property type="entry name" value="SDR_DHRS6-like"/>
</dbReference>
<dbReference type="RefSeq" id="WP_258937967.1">
    <property type="nucleotide sequence ID" value="NZ_JANBBF010000013.1"/>
</dbReference>
<evidence type="ECO:0000259" key="4">
    <source>
        <dbReference type="SMART" id="SM00822"/>
    </source>
</evidence>
<gene>
    <name evidence="5" type="ORF">ACFWGY_08315</name>
</gene>
<dbReference type="CDD" id="cd05233">
    <property type="entry name" value="SDR_c"/>
    <property type="match status" value="1"/>
</dbReference>
<dbReference type="PANTHER" id="PTHR43477">
    <property type="entry name" value="DIHYDROANTICAPSIN 7-DEHYDROGENASE"/>
    <property type="match status" value="1"/>
</dbReference>
<name>A0ABW6G2B9_9PSEU</name>
<dbReference type="InterPro" id="IPR036291">
    <property type="entry name" value="NAD(P)-bd_dom_sf"/>
</dbReference>
<dbReference type="SUPFAM" id="SSF51735">
    <property type="entry name" value="NAD(P)-binding Rossmann-fold domains"/>
    <property type="match status" value="1"/>
</dbReference>
<comment type="similarity">
    <text evidence="1">Belongs to the short-chain dehydrogenases/reductases (SDR) family.</text>
</comment>
<feature type="domain" description="Ketoreductase" evidence="4">
    <location>
        <begin position="27"/>
        <end position="203"/>
    </location>
</feature>
<comment type="caution">
    <text evidence="5">The sequence shown here is derived from an EMBL/GenBank/DDBJ whole genome shotgun (WGS) entry which is preliminary data.</text>
</comment>
<dbReference type="Proteomes" id="UP001598673">
    <property type="component" value="Unassembled WGS sequence"/>
</dbReference>
<feature type="compositionally biased region" description="Low complexity" evidence="3">
    <location>
        <begin position="1"/>
        <end position="19"/>
    </location>
</feature>
<dbReference type="PRINTS" id="PR00081">
    <property type="entry name" value="GDHRDH"/>
</dbReference>
<dbReference type="PRINTS" id="PR00080">
    <property type="entry name" value="SDRFAMILY"/>
</dbReference>
<dbReference type="EC" id="1.1.1.47" evidence="5"/>
<organism evidence="5 6">
    <name type="scientific">Prauserella salsuginis</name>
    <dbReference type="NCBI Taxonomy" id="387889"/>
    <lineage>
        <taxon>Bacteria</taxon>
        <taxon>Bacillati</taxon>
        <taxon>Actinomycetota</taxon>
        <taxon>Actinomycetes</taxon>
        <taxon>Pseudonocardiales</taxon>
        <taxon>Pseudonocardiaceae</taxon>
        <taxon>Prauserella</taxon>
        <taxon>Prauserella salsuginis group</taxon>
    </lineage>
</organism>
<dbReference type="Pfam" id="PF13561">
    <property type="entry name" value="adh_short_C2"/>
    <property type="match status" value="1"/>
</dbReference>
<dbReference type="EMBL" id="JBHXCV010000004">
    <property type="protein sequence ID" value="MFD6793326.1"/>
    <property type="molecule type" value="Genomic_DNA"/>
</dbReference>
<accession>A0ABW6G2B9</accession>
<evidence type="ECO:0000313" key="5">
    <source>
        <dbReference type="EMBL" id="MFD6793326.1"/>
    </source>
</evidence>
<dbReference type="PROSITE" id="PS00061">
    <property type="entry name" value="ADH_SHORT"/>
    <property type="match status" value="1"/>
</dbReference>
<evidence type="ECO:0000256" key="2">
    <source>
        <dbReference type="ARBA" id="ARBA00023002"/>
    </source>
</evidence>
<keyword evidence="6" id="KW-1185">Reference proteome</keyword>
<sequence length="270" mass="27909">MTHSTATHSTPAHHSTATHSTERFDGTVALVTGGTSGMGLATARQLLGEGARVIITGRDRTRLDAAVTELGGGDRVLGVRGDVSDLADLDELIAEIRNRYGRLDVLFANAGVASFQPNQDITEADFDRTVDINFKGMFFTIQKALPLLSEHASVVINASWTLHRGMAGGSLYAATKAAVHNLAHTLAAELGPKGIRVNSVSPGYIETPMFHENVDVDAHAAVVGSIAAGRLGTADDVAAAVTFLASPAASYINGQDLVIDGGLVAAAAGG</sequence>
<keyword evidence="2 5" id="KW-0560">Oxidoreductase</keyword>